<gene>
    <name evidence="6" type="ORF">RND61_25445</name>
</gene>
<dbReference type="PANTHER" id="PTHR36510:SF1">
    <property type="entry name" value="GLUTAMATE--CYSTEINE LIGASE 2-RELATED"/>
    <property type="match status" value="1"/>
</dbReference>
<comment type="caution">
    <text evidence="6">The sequence shown here is derived from an EMBL/GenBank/DDBJ whole genome shotgun (WGS) entry which is preliminary data.</text>
</comment>
<evidence type="ECO:0000313" key="7">
    <source>
        <dbReference type="Proteomes" id="UP001250181"/>
    </source>
</evidence>
<dbReference type="RefSeq" id="WP_315880424.1">
    <property type="nucleotide sequence ID" value="NZ_JAWCTQ010000040.1"/>
</dbReference>
<evidence type="ECO:0000256" key="2">
    <source>
        <dbReference type="ARBA" id="ARBA00022741"/>
    </source>
</evidence>
<dbReference type="Gene3D" id="3.30.590.20">
    <property type="match status" value="1"/>
</dbReference>
<evidence type="ECO:0000256" key="3">
    <source>
        <dbReference type="ARBA" id="ARBA00022840"/>
    </source>
</evidence>
<evidence type="ECO:0000256" key="4">
    <source>
        <dbReference type="ARBA" id="ARBA00048819"/>
    </source>
</evidence>
<sequence>MRSVGVEEELLLVDPRSGEPRALSEEVLAIAARHHQGRAHAFTKELHGQQLEFGTVPRTTMGEVAEEIERCRAGAARLAAEAGAAVVALATSPLPVGPAVTEGRRYRWIQEHFGLTALEQLTCGCHVHVSVTSDEEGVAVLDRIRPWLSVLVALSANSPFWQGGDSGYHSYRSRVWGRLPSVGPVELFGSADGYHRRVRDLLATGVLQDEGMVYFDARLSRHYPTVEIRAADVCLDASTTVLVATLARALVDTAARHWREGRPPEDHGIGLLRAAAWRAARSGLDGELVHPHTMRPAPAEHVVRALFRHVEEALDDNGDHARARKSLDDLLSGGNGARVQRRLLRRHGTLGAVVTECVRRTQEGVR</sequence>
<dbReference type="PANTHER" id="PTHR36510">
    <property type="entry name" value="GLUTAMATE--CYSTEINE LIGASE 2-RELATED"/>
    <property type="match status" value="1"/>
</dbReference>
<dbReference type="HAMAP" id="MF_01609">
    <property type="entry name" value="Glu_cys_ligase_2"/>
    <property type="match status" value="1"/>
</dbReference>
<dbReference type="EC" id="6.3.2.2" evidence="5"/>
<dbReference type="InterPro" id="IPR006336">
    <property type="entry name" value="GCS2"/>
</dbReference>
<keyword evidence="3 5" id="KW-0067">ATP-binding</keyword>
<evidence type="ECO:0000256" key="1">
    <source>
        <dbReference type="ARBA" id="ARBA00022598"/>
    </source>
</evidence>
<evidence type="ECO:0000256" key="5">
    <source>
        <dbReference type="HAMAP-Rule" id="MF_01609"/>
    </source>
</evidence>
<organism evidence="6 7">
    <name type="scientific">Streptomyces tamarix</name>
    <dbReference type="NCBI Taxonomy" id="3078565"/>
    <lineage>
        <taxon>Bacteria</taxon>
        <taxon>Bacillati</taxon>
        <taxon>Actinomycetota</taxon>
        <taxon>Actinomycetes</taxon>
        <taxon>Kitasatosporales</taxon>
        <taxon>Streptomycetaceae</taxon>
        <taxon>Streptomyces</taxon>
    </lineage>
</organism>
<reference evidence="6 7" key="1">
    <citation type="submission" date="2023-09" db="EMBL/GenBank/DDBJ databases">
        <title>Streptomyces sp. nov.: A antagonism against Alternaria gaisen Producing Streptochlin, Isolated from Tamarix root soil.</title>
        <authorList>
            <person name="Chen Y."/>
        </authorList>
    </citation>
    <scope>NUCLEOTIDE SEQUENCE [LARGE SCALE GENOMIC DNA]</scope>
    <source>
        <strain evidence="6 7">TRM76323</strain>
    </source>
</reference>
<dbReference type="InterPro" id="IPR011793">
    <property type="entry name" value="YbdK"/>
</dbReference>
<keyword evidence="2 5" id="KW-0547">Nucleotide-binding</keyword>
<proteinExistence type="inferred from homology"/>
<protein>
    <recommendedName>
        <fullName evidence="5">Putative glutamate--cysteine ligase 2</fullName>
        <ecNumber evidence="5">6.3.2.2</ecNumber>
    </recommendedName>
    <alternativeName>
        <fullName evidence="5">Gamma-glutamylcysteine synthetase 2</fullName>
        <shortName evidence="5">GCS 2</shortName>
        <shortName evidence="5">Gamma-GCS 2</shortName>
    </alternativeName>
</protein>
<dbReference type="Proteomes" id="UP001250181">
    <property type="component" value="Unassembled WGS sequence"/>
</dbReference>
<dbReference type="Pfam" id="PF04107">
    <property type="entry name" value="GCS2"/>
    <property type="match status" value="1"/>
</dbReference>
<name>A0ABU3QRL1_9ACTN</name>
<evidence type="ECO:0000313" key="6">
    <source>
        <dbReference type="EMBL" id="MDT9685383.1"/>
    </source>
</evidence>
<dbReference type="InterPro" id="IPR050141">
    <property type="entry name" value="GCL_type2/YbdK_subfam"/>
</dbReference>
<comment type="catalytic activity">
    <reaction evidence="4 5">
        <text>L-cysteine + L-glutamate + ATP = gamma-L-glutamyl-L-cysteine + ADP + phosphate + H(+)</text>
        <dbReference type="Rhea" id="RHEA:13285"/>
        <dbReference type="ChEBI" id="CHEBI:15378"/>
        <dbReference type="ChEBI" id="CHEBI:29985"/>
        <dbReference type="ChEBI" id="CHEBI:30616"/>
        <dbReference type="ChEBI" id="CHEBI:35235"/>
        <dbReference type="ChEBI" id="CHEBI:43474"/>
        <dbReference type="ChEBI" id="CHEBI:58173"/>
        <dbReference type="ChEBI" id="CHEBI:456216"/>
        <dbReference type="EC" id="6.3.2.2"/>
    </reaction>
</comment>
<dbReference type="NCBIfam" id="NF010041">
    <property type="entry name" value="PRK13517.1-1"/>
    <property type="match status" value="1"/>
</dbReference>
<comment type="similarity">
    <text evidence="5">Belongs to the glutamate--cysteine ligase type 2 family. YbdK subfamily.</text>
</comment>
<dbReference type="EMBL" id="JAWCTQ010000040">
    <property type="protein sequence ID" value="MDT9685383.1"/>
    <property type="molecule type" value="Genomic_DNA"/>
</dbReference>
<comment type="function">
    <text evidence="5">ATP-dependent carboxylate-amine ligase which exhibits weak glutamate--cysteine ligase activity.</text>
</comment>
<accession>A0ABU3QRL1</accession>
<keyword evidence="7" id="KW-1185">Reference proteome</keyword>
<dbReference type="SUPFAM" id="SSF55931">
    <property type="entry name" value="Glutamine synthetase/guanido kinase"/>
    <property type="match status" value="1"/>
</dbReference>
<keyword evidence="1 5" id="KW-0436">Ligase</keyword>
<dbReference type="NCBIfam" id="TIGR02050">
    <property type="entry name" value="gshA_cyan_rel"/>
    <property type="match status" value="1"/>
</dbReference>
<dbReference type="GO" id="GO:0004357">
    <property type="term" value="F:glutamate-cysteine ligase activity"/>
    <property type="evidence" value="ECO:0007669"/>
    <property type="project" value="UniProtKB-EC"/>
</dbReference>
<dbReference type="InterPro" id="IPR014746">
    <property type="entry name" value="Gln_synth/guanido_kin_cat_dom"/>
</dbReference>